<organism evidence="2">
    <name type="scientific">gut metagenome</name>
    <dbReference type="NCBI Taxonomy" id="749906"/>
    <lineage>
        <taxon>unclassified sequences</taxon>
        <taxon>metagenomes</taxon>
        <taxon>organismal metagenomes</taxon>
    </lineage>
</organism>
<evidence type="ECO:0008006" key="3">
    <source>
        <dbReference type="Google" id="ProtNLM"/>
    </source>
</evidence>
<proteinExistence type="predicted"/>
<feature type="transmembrane region" description="Helical" evidence="1">
    <location>
        <begin position="113"/>
        <end position="129"/>
    </location>
</feature>
<dbReference type="AlphaFoldDB" id="J9GLD8"/>
<comment type="caution">
    <text evidence="2">The sequence shown here is derived from an EMBL/GenBank/DDBJ whole genome shotgun (WGS) entry which is preliminary data.</text>
</comment>
<dbReference type="EMBL" id="AMCI01003328">
    <property type="protein sequence ID" value="EJX00535.1"/>
    <property type="molecule type" value="Genomic_DNA"/>
</dbReference>
<dbReference type="Pfam" id="PF10825">
    <property type="entry name" value="DUF2752"/>
    <property type="match status" value="1"/>
</dbReference>
<protein>
    <recommendedName>
        <fullName evidence="3">DUF2752 domain-containing protein</fullName>
    </recommendedName>
</protein>
<keyword evidence="1" id="KW-0472">Membrane</keyword>
<feature type="transmembrane region" description="Helical" evidence="1">
    <location>
        <begin position="72"/>
        <end position="92"/>
    </location>
</feature>
<reference evidence="2" key="1">
    <citation type="journal article" date="2012" name="PLoS ONE">
        <title>Gene sets for utilization of primary and secondary nutrition supplies in the distal gut of endangered iberian lynx.</title>
        <authorList>
            <person name="Alcaide M."/>
            <person name="Messina E."/>
            <person name="Richter M."/>
            <person name="Bargiela R."/>
            <person name="Peplies J."/>
            <person name="Huws S.A."/>
            <person name="Newbold C.J."/>
            <person name="Golyshin P.N."/>
            <person name="Simon M.A."/>
            <person name="Lopez G."/>
            <person name="Yakimov M.M."/>
            <person name="Ferrer M."/>
        </authorList>
    </citation>
    <scope>NUCLEOTIDE SEQUENCE</scope>
</reference>
<accession>J9GLD8</accession>
<evidence type="ECO:0000256" key="1">
    <source>
        <dbReference type="SAM" id="Phobius"/>
    </source>
</evidence>
<feature type="transmembrane region" description="Helical" evidence="1">
    <location>
        <begin position="6"/>
        <end position="29"/>
    </location>
</feature>
<sequence length="130" mass="14936">MSPSRFYALCVAGCLGGWAWIILSMSRYGLGIWKGCLIKQFFHISCPACGSTRAIVALLNGHLQEALMWNPLGIVLFVLLLLLTFGLPYDAFRHSRCLYSMFLWVDACLHRKKVFMLFAGAIIMNWWWIW</sequence>
<dbReference type="InterPro" id="IPR021215">
    <property type="entry name" value="DUF2752"/>
</dbReference>
<keyword evidence="1" id="KW-1133">Transmembrane helix</keyword>
<evidence type="ECO:0000313" key="2">
    <source>
        <dbReference type="EMBL" id="EJX00535.1"/>
    </source>
</evidence>
<keyword evidence="1" id="KW-0812">Transmembrane</keyword>
<name>J9GLD8_9ZZZZ</name>
<gene>
    <name evidence="2" type="ORF">EVA_11356</name>
</gene>